<accession>A0A8I7BJQ3</accession>
<reference evidence="2" key="3">
    <citation type="submission" date="2022-01" db="UniProtKB">
        <authorList>
            <consortium name="EnsemblPlants"/>
        </authorList>
    </citation>
    <scope>IDENTIFICATION</scope>
    <source>
        <strain evidence="2">subsp. vulgare</strain>
    </source>
</reference>
<dbReference type="EnsemblPlants" id="HORVU.MOREX.r3.7HG0724440.1">
    <property type="protein sequence ID" value="HORVU.MOREX.r3.7HG0724440.1.CDS1"/>
    <property type="gene ID" value="HORVU.MOREX.r3.7HG0724440"/>
</dbReference>
<keyword evidence="3" id="KW-1185">Reference proteome</keyword>
<dbReference type="Pfam" id="PF03478">
    <property type="entry name" value="Beta-prop_KIB1-4"/>
    <property type="match status" value="1"/>
</dbReference>
<name>A0A8I7BJQ3_HORVV</name>
<reference evidence="3" key="1">
    <citation type="journal article" date="2012" name="Nature">
        <title>A physical, genetic and functional sequence assembly of the barley genome.</title>
        <authorList>
            <consortium name="The International Barley Genome Sequencing Consortium"/>
            <person name="Mayer K.F."/>
            <person name="Waugh R."/>
            <person name="Brown J.W."/>
            <person name="Schulman A."/>
            <person name="Langridge P."/>
            <person name="Platzer M."/>
            <person name="Fincher G.B."/>
            <person name="Muehlbauer G.J."/>
            <person name="Sato K."/>
            <person name="Close T.J."/>
            <person name="Wise R.P."/>
            <person name="Stein N."/>
        </authorList>
    </citation>
    <scope>NUCLEOTIDE SEQUENCE [LARGE SCALE GENOMIC DNA]</scope>
    <source>
        <strain evidence="3">cv. Morex</strain>
    </source>
</reference>
<dbReference type="Proteomes" id="UP000011116">
    <property type="component" value="Chromosome 7H"/>
</dbReference>
<organism evidence="2 3">
    <name type="scientific">Hordeum vulgare subsp. vulgare</name>
    <name type="common">Domesticated barley</name>
    <dbReference type="NCBI Taxonomy" id="112509"/>
    <lineage>
        <taxon>Eukaryota</taxon>
        <taxon>Viridiplantae</taxon>
        <taxon>Streptophyta</taxon>
        <taxon>Embryophyta</taxon>
        <taxon>Tracheophyta</taxon>
        <taxon>Spermatophyta</taxon>
        <taxon>Magnoliopsida</taxon>
        <taxon>Liliopsida</taxon>
        <taxon>Poales</taxon>
        <taxon>Poaceae</taxon>
        <taxon>BOP clade</taxon>
        <taxon>Pooideae</taxon>
        <taxon>Triticodae</taxon>
        <taxon>Triticeae</taxon>
        <taxon>Hordeinae</taxon>
        <taxon>Hordeum</taxon>
    </lineage>
</organism>
<evidence type="ECO:0000313" key="3">
    <source>
        <dbReference type="Proteomes" id="UP000011116"/>
    </source>
</evidence>
<evidence type="ECO:0000259" key="1">
    <source>
        <dbReference type="SMART" id="SM00256"/>
    </source>
</evidence>
<dbReference type="Pfam" id="PF00646">
    <property type="entry name" value="F-box"/>
    <property type="match status" value="1"/>
</dbReference>
<feature type="domain" description="F-box" evidence="1">
    <location>
        <begin position="15"/>
        <end position="55"/>
    </location>
</feature>
<dbReference type="PANTHER" id="PTHR33127">
    <property type="entry name" value="TRANSMEMBRANE PROTEIN"/>
    <property type="match status" value="1"/>
</dbReference>
<dbReference type="Gramene" id="HORVU.MOREX.r3.7HG0724440.1">
    <property type="protein sequence ID" value="HORVU.MOREX.r3.7HG0724440.1.CDS1"/>
    <property type="gene ID" value="HORVU.MOREX.r3.7HG0724440"/>
</dbReference>
<dbReference type="InterPro" id="IPR005174">
    <property type="entry name" value="KIB1-4_b-propeller"/>
</dbReference>
<dbReference type="SMART" id="SM00256">
    <property type="entry name" value="FBOX"/>
    <property type="match status" value="1"/>
</dbReference>
<dbReference type="Gene3D" id="1.20.1280.50">
    <property type="match status" value="1"/>
</dbReference>
<protein>
    <recommendedName>
        <fullName evidence="1">F-box domain-containing protein</fullName>
    </recommendedName>
</protein>
<dbReference type="InterPro" id="IPR036047">
    <property type="entry name" value="F-box-like_dom_sf"/>
</dbReference>
<dbReference type="SUPFAM" id="SSF81383">
    <property type="entry name" value="F-box domain"/>
    <property type="match status" value="1"/>
</dbReference>
<dbReference type="InterPro" id="IPR001810">
    <property type="entry name" value="F-box_dom"/>
</dbReference>
<sequence>MEPATSQEADCWSSLPADLLVLILNRLRWSSHPSFSLVCKQWRSAVSPFYPLWITPLLLSSSNVGTTNARYYSPYYHKSFEIAGNTLPGAMIGCATGQHLTLRLDNLRILDLQLMSGAAQELPPIDEAFRAAYDFVVYDGDRTMYAVDPKFDRVQIVRSIKNNTAGWGDWANKEFDLDKPWIMASPNCNPVLHDGAMYILGEDGRLGVYKEDGHAQSFRVLDKPLSFGSDEHEEKYLVHDDRGKLMAVLFGRRGTPVDVVELDKRTMEWKKVESLEGRALFTGTRTTLMKKTKLKWMQNKIFVPRLHDWPETVHVDVVQRDGELAFLPKQGSTGIKTGNCGTGIWSHELGQIQEARGYWGTERVDYSIWVDLDGTAV</sequence>
<proteinExistence type="predicted"/>
<reference evidence="2" key="2">
    <citation type="submission" date="2020-10" db="EMBL/GenBank/DDBJ databases">
        <authorList>
            <person name="Scholz U."/>
            <person name="Mascher M."/>
            <person name="Fiebig A."/>
        </authorList>
    </citation>
    <scope>NUCLEOTIDE SEQUENCE [LARGE SCALE GENOMIC DNA]</scope>
    <source>
        <strain evidence="2">cv. Morex</strain>
    </source>
</reference>
<dbReference type="AlphaFoldDB" id="A0A8I7BJQ3"/>
<evidence type="ECO:0000313" key="2">
    <source>
        <dbReference type="EnsemblPlants" id="HORVU.MOREX.r3.7HG0724440.1.CDS1"/>
    </source>
</evidence>
<dbReference type="PANTHER" id="PTHR33127:SF99">
    <property type="entry name" value="F-BOX DOMAIN-CONTAINING PROTEIN"/>
    <property type="match status" value="1"/>
</dbReference>